<keyword evidence="2" id="KW-0378">Hydrolase</keyword>
<comment type="caution">
    <text evidence="10">The sequence shown here is derived from an EMBL/GenBank/DDBJ whole genome shotgun (WGS) entry which is preliminary data.</text>
</comment>
<evidence type="ECO:0000256" key="6">
    <source>
        <dbReference type="PROSITE-ProRule" id="PRU00196"/>
    </source>
</evidence>
<keyword evidence="3" id="KW-0720">Serine protease</keyword>
<evidence type="ECO:0000313" key="10">
    <source>
        <dbReference type="EMBL" id="KAJ4922653.1"/>
    </source>
</evidence>
<accession>A0AAD6ACS6</accession>
<evidence type="ECO:0000256" key="7">
    <source>
        <dbReference type="SAM" id="Phobius"/>
    </source>
</evidence>
<keyword evidence="7" id="KW-1133">Transmembrane helix</keyword>
<evidence type="ECO:0000313" key="11">
    <source>
        <dbReference type="Proteomes" id="UP001219934"/>
    </source>
</evidence>
<dbReference type="InterPro" id="IPR001314">
    <property type="entry name" value="Peptidase_S1A"/>
</dbReference>
<evidence type="ECO:0000256" key="3">
    <source>
        <dbReference type="ARBA" id="ARBA00022825"/>
    </source>
</evidence>
<gene>
    <name evidence="10" type="ORF">JOQ06_024773</name>
</gene>
<evidence type="ECO:0000256" key="5">
    <source>
        <dbReference type="PROSITE-ProRule" id="PRU00124"/>
    </source>
</evidence>
<feature type="disulfide bond" evidence="5">
    <location>
        <begin position="105"/>
        <end position="120"/>
    </location>
</feature>
<dbReference type="PANTHER" id="PTHR24252:SF30">
    <property type="entry name" value="TRANSMEMBRANE SERINE PROTEASE 2"/>
    <property type="match status" value="1"/>
</dbReference>
<dbReference type="GO" id="GO:0004252">
    <property type="term" value="F:serine-type endopeptidase activity"/>
    <property type="evidence" value="ECO:0007669"/>
    <property type="project" value="InterPro"/>
</dbReference>
<evidence type="ECO:0000256" key="2">
    <source>
        <dbReference type="ARBA" id="ARBA00022801"/>
    </source>
</evidence>
<dbReference type="SUPFAM" id="SSF50494">
    <property type="entry name" value="Trypsin-like serine proteases"/>
    <property type="match status" value="1"/>
</dbReference>
<organism evidence="10 11">
    <name type="scientific">Pogonophryne albipinna</name>
    <dbReference type="NCBI Taxonomy" id="1090488"/>
    <lineage>
        <taxon>Eukaryota</taxon>
        <taxon>Metazoa</taxon>
        <taxon>Chordata</taxon>
        <taxon>Craniata</taxon>
        <taxon>Vertebrata</taxon>
        <taxon>Euteleostomi</taxon>
        <taxon>Actinopterygii</taxon>
        <taxon>Neopterygii</taxon>
        <taxon>Teleostei</taxon>
        <taxon>Neoteleostei</taxon>
        <taxon>Acanthomorphata</taxon>
        <taxon>Eupercaria</taxon>
        <taxon>Perciformes</taxon>
        <taxon>Notothenioidei</taxon>
        <taxon>Pogonophryne</taxon>
    </lineage>
</organism>
<evidence type="ECO:0000259" key="8">
    <source>
        <dbReference type="PROSITE" id="PS50240"/>
    </source>
</evidence>
<feature type="domain" description="Peptidase S1" evidence="8">
    <location>
        <begin position="238"/>
        <end position="467"/>
    </location>
</feature>
<dbReference type="SUPFAM" id="SSF57424">
    <property type="entry name" value="LDL receptor-like module"/>
    <property type="match status" value="1"/>
</dbReference>
<reference evidence="10" key="1">
    <citation type="submission" date="2022-11" db="EMBL/GenBank/DDBJ databases">
        <title>Chromosome-level genome of Pogonophryne albipinna.</title>
        <authorList>
            <person name="Jo E."/>
        </authorList>
    </citation>
    <scope>NUCLEOTIDE SEQUENCE</scope>
    <source>
        <strain evidence="10">SGF0006</strain>
        <tissue evidence="10">Muscle</tissue>
    </source>
</reference>
<dbReference type="Pfam" id="PF15494">
    <property type="entry name" value="SRCR_2"/>
    <property type="match status" value="1"/>
</dbReference>
<keyword evidence="4 5" id="KW-1015">Disulfide bond</keyword>
<dbReference type="PROSITE" id="PS50068">
    <property type="entry name" value="LDLRA_2"/>
    <property type="match status" value="1"/>
</dbReference>
<dbReference type="SMART" id="SM00020">
    <property type="entry name" value="Tryp_SPc"/>
    <property type="match status" value="1"/>
</dbReference>
<dbReference type="InterPro" id="IPR009003">
    <property type="entry name" value="Peptidase_S1_PA"/>
</dbReference>
<dbReference type="GO" id="GO:0006508">
    <property type="term" value="P:proteolysis"/>
    <property type="evidence" value="ECO:0007669"/>
    <property type="project" value="UniProtKB-KW"/>
</dbReference>
<dbReference type="SUPFAM" id="SSF56487">
    <property type="entry name" value="SRCR-like"/>
    <property type="match status" value="1"/>
</dbReference>
<keyword evidence="7" id="KW-0472">Membrane</keyword>
<protein>
    <recommendedName>
        <fullName evidence="12">Transmembrane protease serine 2</fullName>
    </recommendedName>
</protein>
<dbReference type="InterPro" id="IPR001254">
    <property type="entry name" value="Trypsin_dom"/>
</dbReference>
<dbReference type="Gene3D" id="3.10.250.10">
    <property type="entry name" value="SRCR-like domain"/>
    <property type="match status" value="1"/>
</dbReference>
<dbReference type="Gene3D" id="4.10.400.10">
    <property type="entry name" value="Low-density Lipoprotein Receptor"/>
    <property type="match status" value="1"/>
</dbReference>
<proteinExistence type="predicted"/>
<dbReference type="AlphaFoldDB" id="A0AAD6ACS6"/>
<feature type="transmembrane region" description="Helical" evidence="7">
    <location>
        <begin position="60"/>
        <end position="83"/>
    </location>
</feature>
<dbReference type="PRINTS" id="PR00722">
    <property type="entry name" value="CHYMOTRYPSIN"/>
</dbReference>
<comment type="caution">
    <text evidence="6">Lacks conserved residue(s) required for the propagation of feature annotation.</text>
</comment>
<dbReference type="PANTHER" id="PTHR24252">
    <property type="entry name" value="ACROSIN-RELATED"/>
    <property type="match status" value="1"/>
</dbReference>
<keyword evidence="11" id="KW-1185">Reference proteome</keyword>
<dbReference type="Gene3D" id="2.40.10.10">
    <property type="entry name" value="Trypsin-like serine proteases"/>
    <property type="match status" value="1"/>
</dbReference>
<dbReference type="InterPro" id="IPR036055">
    <property type="entry name" value="LDL_receptor-like_sf"/>
</dbReference>
<feature type="disulfide bond" evidence="5">
    <location>
        <begin position="93"/>
        <end position="111"/>
    </location>
</feature>
<evidence type="ECO:0000256" key="1">
    <source>
        <dbReference type="ARBA" id="ARBA00022670"/>
    </source>
</evidence>
<dbReference type="SMART" id="SM00192">
    <property type="entry name" value="LDLa"/>
    <property type="match status" value="1"/>
</dbReference>
<dbReference type="Pfam" id="PF00089">
    <property type="entry name" value="Trypsin"/>
    <property type="match status" value="1"/>
</dbReference>
<dbReference type="PROSITE" id="PS50240">
    <property type="entry name" value="TRYPSIN_DOM"/>
    <property type="match status" value="1"/>
</dbReference>
<evidence type="ECO:0000259" key="9">
    <source>
        <dbReference type="PROSITE" id="PS50287"/>
    </source>
</evidence>
<feature type="domain" description="SRCR" evidence="9">
    <location>
        <begin position="130"/>
        <end position="161"/>
    </location>
</feature>
<dbReference type="InterPro" id="IPR018114">
    <property type="entry name" value="TRYPSIN_HIS"/>
</dbReference>
<dbReference type="SMART" id="SM00202">
    <property type="entry name" value="SR"/>
    <property type="match status" value="1"/>
</dbReference>
<name>A0AAD6ACS6_9TELE</name>
<dbReference type="CDD" id="cd00190">
    <property type="entry name" value="Tryp_SPc"/>
    <property type="match status" value="1"/>
</dbReference>
<keyword evidence="7" id="KW-0812">Transmembrane</keyword>
<dbReference type="InterPro" id="IPR001190">
    <property type="entry name" value="SRCR"/>
</dbReference>
<dbReference type="EMBL" id="JAPTMU010000063">
    <property type="protein sequence ID" value="KAJ4922653.1"/>
    <property type="molecule type" value="Genomic_DNA"/>
</dbReference>
<keyword evidence="1" id="KW-0645">Protease</keyword>
<dbReference type="InterPro" id="IPR043504">
    <property type="entry name" value="Peptidase_S1_PA_chymotrypsin"/>
</dbReference>
<sequence length="472" mass="51305">MTTSPYLDSGSCFIGEDVERNLPAADGSDVQPQYVHHLAPKPPPEISSKHKGVKQRCVKFTVAAVICLLLLTLITGILLAYYFSSPCAHGRRCGDGSCVWESQWCDGEKDCPAGQDEASCVRLHGSSFLLQVYWTQGRTWRSVCSQDWSEQQGRASCQQVGYSRDTYFKSGQQPTDADDGFLILKSDFNPTAPIMHQLVLSKTCPNNSVLTLHCTAVNVSSLTALSSSDCGRGLNSSRASGGQQAPPWQVSLRVGVSHRCGGAIISPDWILTAAHCVTWTSGAAEWLVYAGVVHLSDTLFNPAYSVSRIITHEGFNSITRGNDIALMRLSKPLHITASSDIGAVCLPNVGVYASAPEKGWITEFSRFVNTAAPHLMEAQVSLVDAANCNRSTSHSGRITPDMFCASATDAGINMCHTDSGGPLVSLKDGVWWLIGDNIWGEHCKEPNRPGVYGNVTYFLDWIYHQMKKHQDG</sequence>
<dbReference type="Proteomes" id="UP001219934">
    <property type="component" value="Unassembled WGS sequence"/>
</dbReference>
<dbReference type="PROSITE" id="PS00134">
    <property type="entry name" value="TRYPSIN_HIS"/>
    <property type="match status" value="1"/>
</dbReference>
<evidence type="ECO:0008006" key="12">
    <source>
        <dbReference type="Google" id="ProtNLM"/>
    </source>
</evidence>
<dbReference type="CDD" id="cd00112">
    <property type="entry name" value="LDLa"/>
    <property type="match status" value="1"/>
</dbReference>
<dbReference type="InterPro" id="IPR002172">
    <property type="entry name" value="LDrepeatLR_classA_rpt"/>
</dbReference>
<evidence type="ECO:0000256" key="4">
    <source>
        <dbReference type="ARBA" id="ARBA00023157"/>
    </source>
</evidence>
<dbReference type="GO" id="GO:0016020">
    <property type="term" value="C:membrane"/>
    <property type="evidence" value="ECO:0007669"/>
    <property type="project" value="InterPro"/>
</dbReference>
<dbReference type="InterPro" id="IPR036772">
    <property type="entry name" value="SRCR-like_dom_sf"/>
</dbReference>
<dbReference type="PROSITE" id="PS50287">
    <property type="entry name" value="SRCR_2"/>
    <property type="match status" value="1"/>
</dbReference>
<dbReference type="FunFam" id="2.40.10.10:FF:000003">
    <property type="entry name" value="Transmembrane serine protease 3"/>
    <property type="match status" value="1"/>
</dbReference>